<feature type="non-terminal residue" evidence="1">
    <location>
        <position position="91"/>
    </location>
</feature>
<dbReference type="AlphaFoldDB" id="A0AAN8IJN9"/>
<evidence type="ECO:0000313" key="2">
    <source>
        <dbReference type="Proteomes" id="UP001331761"/>
    </source>
</evidence>
<reference evidence="1 2" key="1">
    <citation type="submission" date="2019-10" db="EMBL/GenBank/DDBJ databases">
        <title>Assembly and Annotation for the nematode Trichostrongylus colubriformis.</title>
        <authorList>
            <person name="Martin J."/>
        </authorList>
    </citation>
    <scope>NUCLEOTIDE SEQUENCE [LARGE SCALE GENOMIC DNA]</scope>
    <source>
        <strain evidence="1">G859</strain>
        <tissue evidence="1">Whole worm</tissue>
    </source>
</reference>
<name>A0AAN8IJN9_TRICO</name>
<organism evidence="1 2">
    <name type="scientific">Trichostrongylus colubriformis</name>
    <name type="common">Black scour worm</name>
    <dbReference type="NCBI Taxonomy" id="6319"/>
    <lineage>
        <taxon>Eukaryota</taxon>
        <taxon>Metazoa</taxon>
        <taxon>Ecdysozoa</taxon>
        <taxon>Nematoda</taxon>
        <taxon>Chromadorea</taxon>
        <taxon>Rhabditida</taxon>
        <taxon>Rhabditina</taxon>
        <taxon>Rhabditomorpha</taxon>
        <taxon>Strongyloidea</taxon>
        <taxon>Trichostrongylidae</taxon>
        <taxon>Trichostrongylus</taxon>
    </lineage>
</organism>
<protein>
    <submittedName>
        <fullName evidence="1">Uncharacterized protein</fullName>
    </submittedName>
</protein>
<sequence>MPGMNLVPLVVHILTAFIQLYGGNTLEIFGLRLQKDTTEISADATVYFIVFGTGLPRDGYFLSSTDRCEDSENIDILVKKTIPLGTVGVFK</sequence>
<accession>A0AAN8IJN9</accession>
<gene>
    <name evidence="1" type="ORF">GCK32_019787</name>
</gene>
<dbReference type="Proteomes" id="UP001331761">
    <property type="component" value="Unassembled WGS sequence"/>
</dbReference>
<evidence type="ECO:0000313" key="1">
    <source>
        <dbReference type="EMBL" id="KAK5972948.1"/>
    </source>
</evidence>
<keyword evidence="2" id="KW-1185">Reference proteome</keyword>
<proteinExistence type="predicted"/>
<comment type="caution">
    <text evidence="1">The sequence shown here is derived from an EMBL/GenBank/DDBJ whole genome shotgun (WGS) entry which is preliminary data.</text>
</comment>
<dbReference type="EMBL" id="WIXE01016097">
    <property type="protein sequence ID" value="KAK5972948.1"/>
    <property type="molecule type" value="Genomic_DNA"/>
</dbReference>